<proteinExistence type="predicted"/>
<gene>
    <name evidence="6" type="ORF">CE91St30_04710</name>
</gene>
<dbReference type="PANTHER" id="PTHR44688:SF16">
    <property type="entry name" value="DNA-BINDING TRANSCRIPTIONAL ACTIVATOR DEVR_DOSR"/>
    <property type="match status" value="1"/>
</dbReference>
<evidence type="ECO:0000256" key="1">
    <source>
        <dbReference type="ARBA" id="ARBA00023015"/>
    </source>
</evidence>
<dbReference type="PRINTS" id="PR00038">
    <property type="entry name" value="HTHLUXR"/>
</dbReference>
<feature type="domain" description="HTH luxR-type" evidence="5">
    <location>
        <begin position="419"/>
        <end position="483"/>
    </location>
</feature>
<evidence type="ECO:0000313" key="6">
    <source>
        <dbReference type="EMBL" id="BDE95138.1"/>
    </source>
</evidence>
<keyword evidence="2" id="KW-0238">DNA-binding</keyword>
<keyword evidence="4" id="KW-0812">Transmembrane</keyword>
<keyword evidence="1" id="KW-0805">Transcription regulation</keyword>
<keyword evidence="3" id="KW-0804">Transcription</keyword>
<feature type="transmembrane region" description="Helical" evidence="4">
    <location>
        <begin position="214"/>
        <end position="238"/>
    </location>
</feature>
<feature type="transmembrane region" description="Helical" evidence="4">
    <location>
        <begin position="305"/>
        <end position="326"/>
    </location>
</feature>
<keyword evidence="4" id="KW-0472">Membrane</keyword>
<evidence type="ECO:0000259" key="5">
    <source>
        <dbReference type="PROSITE" id="PS50043"/>
    </source>
</evidence>
<dbReference type="EMBL" id="AP025564">
    <property type="protein sequence ID" value="BDE95138.1"/>
    <property type="molecule type" value="Genomic_DNA"/>
</dbReference>
<evidence type="ECO:0000256" key="4">
    <source>
        <dbReference type="SAM" id="Phobius"/>
    </source>
</evidence>
<feature type="transmembrane region" description="Helical" evidence="4">
    <location>
        <begin position="92"/>
        <end position="110"/>
    </location>
</feature>
<dbReference type="InterPro" id="IPR000792">
    <property type="entry name" value="Tscrpt_reg_LuxR_C"/>
</dbReference>
<dbReference type="InterPro" id="IPR016032">
    <property type="entry name" value="Sig_transdc_resp-reg_C-effctor"/>
</dbReference>
<organism evidence="6 7">
    <name type="scientific">Raoultibacter timonensis</name>
    <dbReference type="NCBI Taxonomy" id="1907662"/>
    <lineage>
        <taxon>Bacteria</taxon>
        <taxon>Bacillati</taxon>
        <taxon>Actinomycetota</taxon>
        <taxon>Coriobacteriia</taxon>
        <taxon>Eggerthellales</taxon>
        <taxon>Eggerthellaceae</taxon>
        <taxon>Raoultibacter</taxon>
    </lineage>
</organism>
<feature type="transmembrane region" description="Helical" evidence="4">
    <location>
        <begin position="281"/>
        <end position="299"/>
    </location>
</feature>
<feature type="transmembrane region" description="Helical" evidence="4">
    <location>
        <begin position="253"/>
        <end position="274"/>
    </location>
</feature>
<dbReference type="Proteomes" id="UP001320544">
    <property type="component" value="Chromosome"/>
</dbReference>
<feature type="transmembrane region" description="Helical" evidence="4">
    <location>
        <begin position="338"/>
        <end position="359"/>
    </location>
</feature>
<dbReference type="SUPFAM" id="SSF46894">
    <property type="entry name" value="C-terminal effector domain of the bipartite response regulators"/>
    <property type="match status" value="1"/>
</dbReference>
<name>A0ABM7WFY4_9ACTN</name>
<accession>A0ABM7WFY4</accession>
<feature type="transmembrane region" description="Helical" evidence="4">
    <location>
        <begin position="371"/>
        <end position="391"/>
    </location>
</feature>
<reference evidence="6 7" key="1">
    <citation type="submission" date="2022-01" db="EMBL/GenBank/DDBJ databases">
        <title>Novel bile acid biosynthetic pathways are enriched in the microbiome of centenarians.</title>
        <authorList>
            <person name="Sato Y."/>
            <person name="Atarashi K."/>
            <person name="Plichta R.D."/>
            <person name="Arai Y."/>
            <person name="Sasajima S."/>
            <person name="Kearney M.S."/>
            <person name="Suda W."/>
            <person name="Takeshita K."/>
            <person name="Sasaki T."/>
            <person name="Okamoto S."/>
            <person name="Skelly N.A."/>
            <person name="Okamura Y."/>
            <person name="Vlamakis H."/>
            <person name="Li Y."/>
            <person name="Tanoue T."/>
            <person name="Takei H."/>
            <person name="Nittono H."/>
            <person name="Narushima S."/>
            <person name="Irie J."/>
            <person name="Itoh H."/>
            <person name="Moriya K."/>
            <person name="Sugiura Y."/>
            <person name="Suematsu M."/>
            <person name="Moritoki N."/>
            <person name="Shibata S."/>
            <person name="Littman R.D."/>
            <person name="Fischbach A.M."/>
            <person name="Uwamino Y."/>
            <person name="Inoue T."/>
            <person name="Honda A."/>
            <person name="Hattori M."/>
            <person name="Murai T."/>
            <person name="Xavier J.R."/>
            <person name="Hirose N."/>
            <person name="Honda K."/>
        </authorList>
    </citation>
    <scope>NUCLEOTIDE SEQUENCE [LARGE SCALE GENOMIC DNA]</scope>
    <source>
        <strain evidence="6 7">CE91-St30</strain>
    </source>
</reference>
<dbReference type="SMART" id="SM00421">
    <property type="entry name" value="HTH_LUXR"/>
    <property type="match status" value="1"/>
</dbReference>
<feature type="transmembrane region" description="Helical" evidence="4">
    <location>
        <begin position="176"/>
        <end position="194"/>
    </location>
</feature>
<evidence type="ECO:0000313" key="7">
    <source>
        <dbReference type="Proteomes" id="UP001320544"/>
    </source>
</evidence>
<feature type="transmembrane region" description="Helical" evidence="4">
    <location>
        <begin position="149"/>
        <end position="170"/>
    </location>
</feature>
<dbReference type="InterPro" id="IPR036259">
    <property type="entry name" value="MFS_trans_sf"/>
</dbReference>
<dbReference type="RefSeq" id="WP_244411599.1">
    <property type="nucleotide sequence ID" value="NZ_AP025564.1"/>
</dbReference>
<dbReference type="PROSITE" id="PS50043">
    <property type="entry name" value="HTH_LUXR_2"/>
    <property type="match status" value="1"/>
</dbReference>
<feature type="transmembrane region" description="Helical" evidence="4">
    <location>
        <begin position="116"/>
        <end position="137"/>
    </location>
</feature>
<dbReference type="PANTHER" id="PTHR44688">
    <property type="entry name" value="DNA-BINDING TRANSCRIPTIONAL ACTIVATOR DEVR_DOSR"/>
    <property type="match status" value="1"/>
</dbReference>
<dbReference type="SUPFAM" id="SSF103473">
    <property type="entry name" value="MFS general substrate transporter"/>
    <property type="match status" value="1"/>
</dbReference>
<dbReference type="CDD" id="cd06170">
    <property type="entry name" value="LuxR_C_like"/>
    <property type="match status" value="1"/>
</dbReference>
<evidence type="ECO:0000256" key="2">
    <source>
        <dbReference type="ARBA" id="ARBA00023125"/>
    </source>
</evidence>
<keyword evidence="4" id="KW-1133">Transmembrane helix</keyword>
<dbReference type="InterPro" id="IPR036388">
    <property type="entry name" value="WH-like_DNA-bd_sf"/>
</dbReference>
<evidence type="ECO:0000256" key="3">
    <source>
        <dbReference type="ARBA" id="ARBA00023163"/>
    </source>
</evidence>
<feature type="transmembrane region" description="Helical" evidence="4">
    <location>
        <begin position="27"/>
        <end position="47"/>
    </location>
</feature>
<dbReference type="Gene3D" id="1.10.10.10">
    <property type="entry name" value="Winged helix-like DNA-binding domain superfamily/Winged helix DNA-binding domain"/>
    <property type="match status" value="1"/>
</dbReference>
<keyword evidence="7" id="KW-1185">Reference proteome</keyword>
<dbReference type="Pfam" id="PF00196">
    <property type="entry name" value="GerE"/>
    <property type="match status" value="1"/>
</dbReference>
<protein>
    <recommendedName>
        <fullName evidence="5">HTH luxR-type domain-containing protein</fullName>
    </recommendedName>
</protein>
<sequence length="483" mass="52618">MRHSTTVKRNSLATAFAKIEENLKVRYLGIGFVWAWIYCSFETSAVYPDRDGISINADPSWLVSATVVVAAMIIGGIVLRKTDLSTSKCMRVAAPVLVAFGTVLSGIVPLIGIEPWLLYCTSGITTGIGTALICLMWGDALSRLEIEQMEIAVPAASLVTLLCCLVFPYIQGVPGILAVASLPLISGALLKLFYREREGKPVAARIVDRPERGIVLDLVRIAVVLFAAYLLVGCLGAMSESEDLVQQVSGVDVPTLIGSGFGLVLAICFIMFSVRIDFSSLFRWLAPLLVLSVALFPWQEVAPNFISTTIICIADTSMQVIAYIYVIGLAKRKAMSPVLGIGLTQGFVQLGVLVGNLLGVWAGHAVSEGTLSVFVLALGLICLISFATMLVPQGAKKPFVRDRPDAPDDEWETKNQCARLAERFGLSTREQQILEYLAKGRSQPYIRDELILSKNTVATHVKHIYQKLNVHSRQELLDLFEGR</sequence>
<feature type="transmembrane region" description="Helical" evidence="4">
    <location>
        <begin position="59"/>
        <end position="80"/>
    </location>
</feature>